<organism evidence="3 4">
    <name type="scientific">Thelephora terrestris</name>
    <dbReference type="NCBI Taxonomy" id="56493"/>
    <lineage>
        <taxon>Eukaryota</taxon>
        <taxon>Fungi</taxon>
        <taxon>Dikarya</taxon>
        <taxon>Basidiomycota</taxon>
        <taxon>Agaricomycotina</taxon>
        <taxon>Agaricomycetes</taxon>
        <taxon>Thelephorales</taxon>
        <taxon>Thelephoraceae</taxon>
        <taxon>Thelephora</taxon>
    </lineage>
</organism>
<gene>
    <name evidence="3" type="ORF">BJ322DRAFT_1111962</name>
</gene>
<dbReference type="GO" id="GO:0004674">
    <property type="term" value="F:protein serine/threonine kinase activity"/>
    <property type="evidence" value="ECO:0007669"/>
    <property type="project" value="TreeGrafter"/>
</dbReference>
<accession>A0A9P6H834</accession>
<feature type="domain" description="Protein kinase" evidence="2">
    <location>
        <begin position="116"/>
        <end position="385"/>
    </location>
</feature>
<comment type="caution">
    <text evidence="3">The sequence shown here is derived from an EMBL/GenBank/DDBJ whole genome shotgun (WGS) entry which is preliminary data.</text>
</comment>
<dbReference type="InterPro" id="IPR051681">
    <property type="entry name" value="Ser/Thr_Kinases-Pseudokinases"/>
</dbReference>
<dbReference type="PANTHER" id="PTHR44329">
    <property type="entry name" value="SERINE/THREONINE-PROTEIN KINASE TNNI3K-RELATED"/>
    <property type="match status" value="1"/>
</dbReference>
<evidence type="ECO:0000313" key="3">
    <source>
        <dbReference type="EMBL" id="KAF9781244.1"/>
    </source>
</evidence>
<dbReference type="Gene3D" id="3.40.50.300">
    <property type="entry name" value="P-loop containing nucleotide triphosphate hydrolases"/>
    <property type="match status" value="1"/>
</dbReference>
<dbReference type="SMART" id="SM00220">
    <property type="entry name" value="S_TKc"/>
    <property type="match status" value="1"/>
</dbReference>
<name>A0A9P6H834_9AGAM</name>
<evidence type="ECO:0000256" key="1">
    <source>
        <dbReference type="SAM" id="MobiDB-lite"/>
    </source>
</evidence>
<dbReference type="Gene3D" id="1.10.510.10">
    <property type="entry name" value="Transferase(Phosphotransferase) domain 1"/>
    <property type="match status" value="1"/>
</dbReference>
<dbReference type="InterPro" id="IPR027417">
    <property type="entry name" value="P-loop_NTPase"/>
</dbReference>
<evidence type="ECO:0000259" key="2">
    <source>
        <dbReference type="PROSITE" id="PS50011"/>
    </source>
</evidence>
<keyword evidence="4" id="KW-1185">Reference proteome</keyword>
<dbReference type="InterPro" id="IPR000719">
    <property type="entry name" value="Prot_kinase_dom"/>
</dbReference>
<dbReference type="SUPFAM" id="SSF56112">
    <property type="entry name" value="Protein kinase-like (PK-like)"/>
    <property type="match status" value="1"/>
</dbReference>
<reference evidence="3" key="1">
    <citation type="journal article" date="2020" name="Nat. Commun.">
        <title>Large-scale genome sequencing of mycorrhizal fungi provides insights into the early evolution of symbiotic traits.</title>
        <authorList>
            <person name="Miyauchi S."/>
            <person name="Kiss E."/>
            <person name="Kuo A."/>
            <person name="Drula E."/>
            <person name="Kohler A."/>
            <person name="Sanchez-Garcia M."/>
            <person name="Morin E."/>
            <person name="Andreopoulos B."/>
            <person name="Barry K.W."/>
            <person name="Bonito G."/>
            <person name="Buee M."/>
            <person name="Carver A."/>
            <person name="Chen C."/>
            <person name="Cichocki N."/>
            <person name="Clum A."/>
            <person name="Culley D."/>
            <person name="Crous P.W."/>
            <person name="Fauchery L."/>
            <person name="Girlanda M."/>
            <person name="Hayes R.D."/>
            <person name="Keri Z."/>
            <person name="LaButti K."/>
            <person name="Lipzen A."/>
            <person name="Lombard V."/>
            <person name="Magnuson J."/>
            <person name="Maillard F."/>
            <person name="Murat C."/>
            <person name="Nolan M."/>
            <person name="Ohm R.A."/>
            <person name="Pangilinan J."/>
            <person name="Pereira M.F."/>
            <person name="Perotto S."/>
            <person name="Peter M."/>
            <person name="Pfister S."/>
            <person name="Riley R."/>
            <person name="Sitrit Y."/>
            <person name="Stielow J.B."/>
            <person name="Szollosi G."/>
            <person name="Zifcakova L."/>
            <person name="Stursova M."/>
            <person name="Spatafora J.W."/>
            <person name="Tedersoo L."/>
            <person name="Vaario L.M."/>
            <person name="Yamada A."/>
            <person name="Yan M."/>
            <person name="Wang P."/>
            <person name="Xu J."/>
            <person name="Bruns T."/>
            <person name="Baldrian P."/>
            <person name="Vilgalys R."/>
            <person name="Dunand C."/>
            <person name="Henrissat B."/>
            <person name="Grigoriev I.V."/>
            <person name="Hibbett D."/>
            <person name="Nagy L.G."/>
            <person name="Martin F.M."/>
        </authorList>
    </citation>
    <scope>NUCLEOTIDE SEQUENCE</scope>
    <source>
        <strain evidence="3">UH-Tt-Lm1</strain>
    </source>
</reference>
<dbReference type="PANTHER" id="PTHR44329:SF214">
    <property type="entry name" value="PROTEIN KINASE DOMAIN-CONTAINING PROTEIN"/>
    <property type="match status" value="1"/>
</dbReference>
<dbReference type="SUPFAM" id="SSF52540">
    <property type="entry name" value="P-loop containing nucleoside triphosphate hydrolases"/>
    <property type="match status" value="1"/>
</dbReference>
<protein>
    <recommendedName>
        <fullName evidence="2">Protein kinase domain-containing protein</fullName>
    </recommendedName>
</protein>
<sequence>MASFNPGLSEPQNTKPKPKKIFSNNVPPGLHYLPHDPKSDGFLDLFRSFLLSKDERKAILALAEEDAKVFIEIIDRVFRVLRLDNELREITFRVLVHLCSRIGRLPDSYLVSDKFDLSGIPYASGGFSDVWKGSFRGKSVAVKSLKISDFGDIIRIRQRFCKEVVTWKNLSHPNVLNLIGVLDTLEEGRFSVISEWMANGDLTQYVRTNAGNHLKLLADAVEGLRHLHKSGIVHGDLKGANILITDTEPVSACLSDFGCTTIVYDPGFGMEPLESEVYGGTTPFMAPERLVPSKFGLEDGTPTMEADIYAMAMTIYQVLTGTLPFGKRTGPEVMFQLLGGVRPSKPKNALELGLSDEVWKLLEDCWQTDRQLRPPVNDVLGHVRSAASACGTLPPVGGVARRDRDPASDFAKFDQLFADLIPGELPLPSHLCQRPMLCGIVVPEGIGSGRQMEQTPGVADSDNDWDIPGDKLPARSSSSHSIHPPSSAAGEDVVSGSLSGNDYDRVVALDPLPVPADCFSQVTNEILDLTDQVASVALFGSIGVGKSFVARTVLDHGQTKAKYGENRYFVRCDDLMNSLEGFIECLSGAIYTDATQLQLRLQSSPPLILLLDGVDSVLDPLTPEAEEMHAWIEEFGGYEHVCLVTTSRIYPDIHGFHRVKVPTPPEDGARDIFYSLCNLHRSPAVDALIAGLDYNPFSIELLARSTRENSWDEQMLLKAWDDRKSVLRTRYYQGLKEMIEPVLRSPRIKEQTMARDILEAVASFQSGIRECQLEGIFSKKSGVKEVVDVLCVFSLISRRHGDLKMPSPLQFYFLESMLVYAETEEVIRWDDDCMPAQGGLLALFGRWMTPTTIIDVQEGLANVPLAAVQENPTNIPRTTLQENPANTSPAAAQEDLVNTPPIDLQQQILPEPVAYELD</sequence>
<proteinExistence type="predicted"/>
<dbReference type="Pfam" id="PF00069">
    <property type="entry name" value="Pkinase"/>
    <property type="match status" value="1"/>
</dbReference>
<dbReference type="EMBL" id="WIUZ02000014">
    <property type="protein sequence ID" value="KAF9781244.1"/>
    <property type="molecule type" value="Genomic_DNA"/>
</dbReference>
<feature type="region of interest" description="Disordered" evidence="1">
    <location>
        <begin position="449"/>
        <end position="494"/>
    </location>
</feature>
<dbReference type="InterPro" id="IPR008271">
    <property type="entry name" value="Ser/Thr_kinase_AS"/>
</dbReference>
<feature type="region of interest" description="Disordered" evidence="1">
    <location>
        <begin position="1"/>
        <end position="21"/>
    </location>
</feature>
<dbReference type="PROSITE" id="PS00108">
    <property type="entry name" value="PROTEIN_KINASE_ST"/>
    <property type="match status" value="1"/>
</dbReference>
<feature type="compositionally biased region" description="Low complexity" evidence="1">
    <location>
        <begin position="476"/>
        <end position="487"/>
    </location>
</feature>
<dbReference type="OrthoDB" id="10252171at2759"/>
<dbReference type="GO" id="GO:0005524">
    <property type="term" value="F:ATP binding"/>
    <property type="evidence" value="ECO:0007669"/>
    <property type="project" value="InterPro"/>
</dbReference>
<dbReference type="InterPro" id="IPR011009">
    <property type="entry name" value="Kinase-like_dom_sf"/>
</dbReference>
<evidence type="ECO:0000313" key="4">
    <source>
        <dbReference type="Proteomes" id="UP000736335"/>
    </source>
</evidence>
<dbReference type="Proteomes" id="UP000736335">
    <property type="component" value="Unassembled WGS sequence"/>
</dbReference>
<reference evidence="3" key="2">
    <citation type="submission" date="2020-11" db="EMBL/GenBank/DDBJ databases">
        <authorList>
            <consortium name="DOE Joint Genome Institute"/>
            <person name="Kuo A."/>
            <person name="Miyauchi S."/>
            <person name="Kiss E."/>
            <person name="Drula E."/>
            <person name="Kohler A."/>
            <person name="Sanchez-Garcia M."/>
            <person name="Andreopoulos B."/>
            <person name="Barry K.W."/>
            <person name="Bonito G."/>
            <person name="Buee M."/>
            <person name="Carver A."/>
            <person name="Chen C."/>
            <person name="Cichocki N."/>
            <person name="Clum A."/>
            <person name="Culley D."/>
            <person name="Crous P.W."/>
            <person name="Fauchery L."/>
            <person name="Girlanda M."/>
            <person name="Hayes R."/>
            <person name="Keri Z."/>
            <person name="Labutti K."/>
            <person name="Lipzen A."/>
            <person name="Lombard V."/>
            <person name="Magnuson J."/>
            <person name="Maillard F."/>
            <person name="Morin E."/>
            <person name="Murat C."/>
            <person name="Nolan M."/>
            <person name="Ohm R."/>
            <person name="Pangilinan J."/>
            <person name="Pereira M."/>
            <person name="Perotto S."/>
            <person name="Peter M."/>
            <person name="Riley R."/>
            <person name="Sitrit Y."/>
            <person name="Stielow B."/>
            <person name="Szollosi G."/>
            <person name="Zifcakova L."/>
            <person name="Stursova M."/>
            <person name="Spatafora J.W."/>
            <person name="Tedersoo L."/>
            <person name="Vaario L.-M."/>
            <person name="Yamada A."/>
            <person name="Yan M."/>
            <person name="Wang P."/>
            <person name="Xu J."/>
            <person name="Bruns T."/>
            <person name="Baldrian P."/>
            <person name="Vilgalys R."/>
            <person name="Henrissat B."/>
            <person name="Grigoriev I.V."/>
            <person name="Hibbett D."/>
            <person name="Nagy L.G."/>
            <person name="Martin F.M."/>
        </authorList>
    </citation>
    <scope>NUCLEOTIDE SEQUENCE</scope>
    <source>
        <strain evidence="3">UH-Tt-Lm1</strain>
    </source>
</reference>
<dbReference type="PROSITE" id="PS50011">
    <property type="entry name" value="PROTEIN_KINASE_DOM"/>
    <property type="match status" value="1"/>
</dbReference>
<dbReference type="AlphaFoldDB" id="A0A9P6H834"/>